<evidence type="ECO:0000259" key="8">
    <source>
        <dbReference type="PROSITE" id="PS50994"/>
    </source>
</evidence>
<feature type="compositionally biased region" description="Polar residues" evidence="5">
    <location>
        <begin position="80"/>
        <end position="90"/>
    </location>
</feature>
<sequence length="4035" mass="445057">MQAGQHTLGTPAAPSSDGPSTEPGYSHIPSVITPTTRISSSDNTNGLVLTRVTHSPLTAEEETGGLAAASDDLREDLSETESTLANFTRQSLEDEYPTSSPLEDDEDEDKAIEDEDSVPALVNALAEADAEDVSGVGTPANGSTGGGSLAALQAQVVDVESQLKTGFDVARQESATYRQQMDARMESFENTILNAIYQTTTAINDGMAKLLAEKQAVDATMTTATGVCDDLERRTTAARDMANNVAACKKELADTIEASTSAARSNQRAVDDVKHTFNQAKDLVKQARDLSTSAIDTRHAATQAFDKFHASIRDTENSIDNRFNLIDDKTRDFATASAKYTEAAALATSLSADASTAQQAVNEVASHVARSEELAKRAEDAAAEVTNFVLGTADGTGDTAKDKAVASIAADAERRVNECVNSHMLNLGVHTKISAQTSVLSFIKSERAKAAASPLDIAAPQARLEAELEAKLEAGLVARQARLESTATDIIARLKSRHPDEVAEERMKQIDAKGDDVEDRVSRRLGAKADDIEEMIGKFWRDITTKEELLSTMYAEQRDAVRSPSPHTRHQPLDDTSVDPSPCGADVSRRGGSPHGQETDGRPGHNDPSDREPRRFVDRAGVLHRSNARSDYGQEGDAGDDRGSRDDRGRDRGGDGGYAGGGGHGGDGGYDPYGGFYDEEERPFDPFDPVGSTVTRPYLQVAGTLTHNQRCHLAGLDRNQQPRLQEVIRGRLVSSVDIRKAYPWNMLAISEQHLQAHVMGTTKCHMGWKKSSKYSMSPSAGQLIEHLESDENTFQFCSSVVGYVAFLDELAKKTSGYLLPFALVDLALPTLGEYSHVPFGLGLAKAQLVGTELFRALAPLIKQQCTEIDTAIVTIIDEVGRSTGCFYDLTARLVRREIPLYDSETSPLPRPTFDEVGRDLNGLSRRIECIARLHVIRGGQHPWTEYQKSDVFLSALKNDDEYRAIASALHRDLRLHWDLHARDEWSTLAPEHCLPALVTHLTETRVGDTRRLYPQAINAASTNQLRLPHQGTDGEIEESESAQVLRLLAGAADGDVAALALVMEAQGICAVTTRSGGRYRPTNTPDPARRDRRRGQSSAPARGAPGDTLKNIMRCLACGKIGHKAKDCEMLAMYFWILDWMKKHGDDTKLRDQVLQHWEKRFLAIKKYREENPRQPKGAKANVCSTSPFAYLAEVCHRVHAATNYTLSDDDLKHIEDDEQGQGAELDTLTPRPSVVNHNSTRPPPDPEPPPLPTPSGSLYTAASGDTQEEATSGEGASHPQEDSCSLTVDLRLDAGACKRWTVAATAMVAAAAAARPSDLFMLGARLDPLPRLSLASPESLPPDLMCHPGTLDVFFPDIALTDVDNSIASMSAALSQAPSMSSLDNASAHAAACVLWEHRTEQRLLEEPALDTLCACEVTGRTGRVHCFDSPVDNDAVDAQLRRNRTFARRRRRHQARVQRLQSRQDWYEERIASENPACLRSDGIREAFSPEQEAITRRECLQQDLERALLRTRLSTGRLALPKISPRAKTTAEDILKNVPHDTDEDHTIALTTDDALVPVINTANLTVSEAQGIRRDTRAPTFSGMMDGGANIGLCPSRLESILEGVHDIKRIPLGTAVTGGPAQYITRRGYLPLMSERGVIRVPMHLHPSASGIILSPEAIMFSHPEIDQWTQQGLRDGKGAIVFATLDGQEILRLSLRKCNKLYFYDFASASTTPYQVDLPSAALASAVQAMSTDVDPVCYQVDAPVGGDVADLDETGSVSSGAEDSASMGEEEKSKPSPPPRPTHARRSPVTPAQQLEAEKWSARLGFPGEFGMTRLARYATGIPNEFHFHPFRHITHKEAARIRREAAGRNPTKATRIRQRFFMDFGFIRSSTGDFQRPTDKTDRLVQSFDGYSSYLLVIDEVSRYAWVFLCQSKEPPIDYVSEFLLAHGLKDGGVIRCDQGGELARSAMFREVMLKQHHYKIEPTGADSPSQNGGVERVNDTLAVLVRTLLYGSELHAKYWSAALVHAVYLYNRRYHATIQRTPFEAWNGHPPDLSRVRMFGARVCVKRTGKRRAKLDRHDFQGIFIGYSASDHNIRYIDLNTGLVKTCHHAVFDEAWYLYPTRPPASQLLYDLGLRVEQPAIPEATAPTAVATSPWPPLVMDKPLNKETSAPRAFHLPLRESGDWGGHPAAAAARLHVQSLYEGTSLSSALDRTAPGRDSTTVTEFDIHRRDLEQVYLSPTPYEDSFEEELDLRRWAVSRHPTAGMEFKDVNGRLVITNMTPGTPSHRIPRWKSRLRHAWLINIDGQPVTTVAQVQQLIALRTSQGATSCRLLFAKSHFAHGLANDGIPQVNIDQLNPRMSFDQAPPTVQTGLPNTVATAWDMTGGVYHWSHAFTYKLTRSKLMKGDDWDDWQQSEFAQLDQYDAQGMFGTPVTGNRELSVFNLVWSYAVKELDKRKKARCTCDGSPRSQVKVLDHTYANCVDHNSARLFYAISAMENLMVYGADVTNAFGEAPPPKQGFFIRPDDAVRAWWKSRKGEDLPRGQVIPIHAAMQGHPEAPRLWERHADALLRRCGLVPTTHEPCLYSGLIQGERVLFMRQVDDFAVATPSQRVANILFDMIDDAITFPLKRMGLVTLFNGVDVCQTKHYVKLSVETYIGKVLPKYLVDPINLRVDTFGQNRPTPLPTRDSFLRDFIGAKGDPDSQEDLAARMGFSYRAAIGELIYAMVTCRPDLSYAVVRASQSSACPAEIHYNGVKHMLKYLHASKSDGIYFWRSQPNDTLPEGVLPEINSNVHDLLLDGRPKEEADRLVGYVDADWATCTKTRRSFTGVCVRLAGGTVAYKSRLQATVAQSSTEAEFMGANDAGKIILFIRSVLWDLGIPQTAATLLYEDNDACTAMANAQKPTPRTRHMDIKYHILCEWVERDLLKLVRIHTSLNMADHFTKALGPALFHRHVDYILGHVPPSYSSEGRRLLGQQQAPIPTVQQIGRSCRSRDIAFQLLLIVTPTPNAPTMPSAKKLRGKKKKKAKEQRWGAPADADILQMPSDFLAPGNLDDSGNAVPQAEGRFLPDTVSSSSQTAGMRSTQGSGMAKVISVLQESQPQLIRLPPDGYWALNDSELSGLTELGLLGALLFRVHYGFDKNCEESFAGLDDASIQQSLSKWFNTLVSMSLSRVKRETKLIPKYLERYIPHQFYFGVEEGLDAKTWIAVVFCEVADRCITTKMASCAWISTVDEDYPYDAMKLLFKHEEFLKITCKEMMRCFHMLKLDNGSENEGKLNDAACYVRCILGYREFRWKFHNDFNARMLDVALLPTTGDGSIFIRDIIAILRAKTVLSDAQECFDIVDHLVRSNCVDEEIIQDLAHLAEESKDRFPAEAIFLLFSQRETADITQVLHLFASVFGLVGGSTHQGSVERRVGVAIKAGLLGVIIGFLDIIAMLPNFQGTDFTEDTLNAAAKVLLRVEQVANKKKARIAIMNCQADITGELISLRQRLQESDECNHVLHRLQTVLDEGWGPVARNCSVCSRILCSGAIFRCERCGEVYCSPVCQKISWQAGHHSICTDKREKVYRTNPGMLEEHAKYMLGIWIDQGEEEMVKAMEEALVFPGAGATVLTGCASILDEKHDSNEWDQMSAMIIALFENNLVSKADIGAGMARLSHSVKFGRNNRLDRFGEFFCPFAVRNLYTLEQLCEDTTTYLVWSKGESRSDKSLDDFSTWASTPPTSSSRRHRLPAYNSAPRSLASPENEAEVPHGSVRPSETRARTAPRKRRGDRTAVPLAPRRRAGRPSSSSRQVRPRPSSISQLIGCLRITPPQYPPQRTTSLGHGADPLRFKLEEPLEDVEELERPSLLNPDPGDDVLEPPVDVNPAAVAAVVLEVEIVVHRVVHEVVHVAAVPDGADTAAEAHVCAVHAVAEEECKGGLRPAVARPLSQAEPPLARLDLSRPELARVTLGRQALAHGQPCLVPLLLPRRAAVSSPTVLRGGVPIAALPIDRASRHSSACGTSGLCRSCRTVCPAVFLQGTSASPYRRRGGLSSSRTLSRRRRPWPP</sequence>
<accession>K0TPQ2</accession>
<comment type="caution">
    <text evidence="9">The sequence shown here is derived from an EMBL/GenBank/DDBJ whole genome shotgun (WGS) entry which is preliminary data.</text>
</comment>
<reference evidence="9 10" key="1">
    <citation type="journal article" date="2012" name="Genome Biol.">
        <title>Genome and low-iron response of an oceanic diatom adapted to chronic iron limitation.</title>
        <authorList>
            <person name="Lommer M."/>
            <person name="Specht M."/>
            <person name="Roy A.S."/>
            <person name="Kraemer L."/>
            <person name="Andreson R."/>
            <person name="Gutowska M.A."/>
            <person name="Wolf J."/>
            <person name="Bergner S.V."/>
            <person name="Schilhabel M.B."/>
            <person name="Klostermeier U.C."/>
            <person name="Beiko R.G."/>
            <person name="Rosenstiel P."/>
            <person name="Hippler M."/>
            <person name="Laroche J."/>
        </authorList>
    </citation>
    <scope>NUCLEOTIDE SEQUENCE [LARGE SCALE GENOMIC DNA]</scope>
    <source>
        <strain evidence="9 10">CCMP1005</strain>
    </source>
</reference>
<feature type="region of interest" description="Disordered" evidence="5">
    <location>
        <begin position="3693"/>
        <end position="3814"/>
    </location>
</feature>
<feature type="region of interest" description="Disordered" evidence="5">
    <location>
        <begin position="1755"/>
        <end position="1801"/>
    </location>
</feature>
<evidence type="ECO:0000256" key="4">
    <source>
        <dbReference type="PROSITE-ProRule" id="PRU00134"/>
    </source>
</evidence>
<keyword evidence="10" id="KW-1185">Reference proteome</keyword>
<feature type="compositionally biased region" description="Polar residues" evidence="5">
    <location>
        <begin position="32"/>
        <end position="56"/>
    </location>
</feature>
<dbReference type="InterPro" id="IPR001878">
    <property type="entry name" value="Znf_CCHC"/>
</dbReference>
<dbReference type="PROSITE" id="PS50865">
    <property type="entry name" value="ZF_MYND_2"/>
    <property type="match status" value="1"/>
</dbReference>
<keyword evidence="2 4" id="KW-0863">Zinc-finger</keyword>
<feature type="domain" description="CCHC-type" evidence="6">
    <location>
        <begin position="1114"/>
        <end position="1128"/>
    </location>
</feature>
<dbReference type="SUPFAM" id="SSF53098">
    <property type="entry name" value="Ribonuclease H-like"/>
    <property type="match status" value="1"/>
</dbReference>
<evidence type="ECO:0000259" key="7">
    <source>
        <dbReference type="PROSITE" id="PS50865"/>
    </source>
</evidence>
<dbReference type="EMBL" id="AGNL01003430">
    <property type="protein sequence ID" value="EJK74692.1"/>
    <property type="molecule type" value="Genomic_DNA"/>
</dbReference>
<dbReference type="Gene3D" id="3.30.420.10">
    <property type="entry name" value="Ribonuclease H-like superfamily/Ribonuclease H"/>
    <property type="match status" value="1"/>
</dbReference>
<evidence type="ECO:0000313" key="9">
    <source>
        <dbReference type="EMBL" id="EJK74692.1"/>
    </source>
</evidence>
<name>K0TPQ2_THAOC</name>
<proteinExistence type="predicted"/>
<dbReference type="InterPro" id="IPR001584">
    <property type="entry name" value="Integrase_cat-core"/>
</dbReference>
<feature type="region of interest" description="Disordered" evidence="5">
    <location>
        <begin position="1074"/>
        <end position="1106"/>
    </location>
</feature>
<dbReference type="PANTHER" id="PTHR11439:SF467">
    <property type="entry name" value="INTEGRASE CATALYTIC DOMAIN-CONTAINING PROTEIN"/>
    <property type="match status" value="1"/>
</dbReference>
<dbReference type="GO" id="GO:0003676">
    <property type="term" value="F:nucleic acid binding"/>
    <property type="evidence" value="ECO:0007669"/>
    <property type="project" value="InterPro"/>
</dbReference>
<organism evidence="9 10">
    <name type="scientific">Thalassiosira oceanica</name>
    <name type="common">Marine diatom</name>
    <dbReference type="NCBI Taxonomy" id="159749"/>
    <lineage>
        <taxon>Eukaryota</taxon>
        <taxon>Sar</taxon>
        <taxon>Stramenopiles</taxon>
        <taxon>Ochrophyta</taxon>
        <taxon>Bacillariophyta</taxon>
        <taxon>Coscinodiscophyceae</taxon>
        <taxon>Thalassiosirophycidae</taxon>
        <taxon>Thalassiosirales</taxon>
        <taxon>Thalassiosiraceae</taxon>
        <taxon>Thalassiosira</taxon>
    </lineage>
</organism>
<feature type="compositionally biased region" description="Pro residues" evidence="5">
    <location>
        <begin position="1242"/>
        <end position="1254"/>
    </location>
</feature>
<feature type="compositionally biased region" description="Basic residues" evidence="5">
    <location>
        <begin position="3005"/>
        <end position="3016"/>
    </location>
</feature>
<evidence type="ECO:0008006" key="11">
    <source>
        <dbReference type="Google" id="ProtNLM"/>
    </source>
</evidence>
<feature type="region of interest" description="Disordered" evidence="5">
    <location>
        <begin position="3000"/>
        <end position="3021"/>
    </location>
</feature>
<feature type="domain" description="Integrase catalytic" evidence="8">
    <location>
        <begin position="1854"/>
        <end position="2039"/>
    </location>
</feature>
<dbReference type="PANTHER" id="PTHR11439">
    <property type="entry name" value="GAG-POL-RELATED RETROTRANSPOSON"/>
    <property type="match status" value="1"/>
</dbReference>
<feature type="compositionally biased region" description="Basic and acidic residues" evidence="5">
    <location>
        <begin position="597"/>
        <end position="618"/>
    </location>
</feature>
<dbReference type="GO" id="GO:0015074">
    <property type="term" value="P:DNA integration"/>
    <property type="evidence" value="ECO:0007669"/>
    <property type="project" value="InterPro"/>
</dbReference>
<dbReference type="CDD" id="cd09272">
    <property type="entry name" value="RNase_HI_RT_Ty1"/>
    <property type="match status" value="1"/>
</dbReference>
<feature type="non-terminal residue" evidence="9">
    <location>
        <position position="4035"/>
    </location>
</feature>
<feature type="region of interest" description="Disordered" evidence="5">
    <location>
        <begin position="1223"/>
        <end position="1283"/>
    </location>
</feature>
<dbReference type="PROSITE" id="PS50994">
    <property type="entry name" value="INTEGRASE"/>
    <property type="match status" value="1"/>
</dbReference>
<protein>
    <recommendedName>
        <fullName evidence="11">Integrase catalytic domain-containing protein</fullName>
    </recommendedName>
</protein>
<feature type="compositionally biased region" description="Low complexity" evidence="5">
    <location>
        <begin position="3773"/>
        <end position="3789"/>
    </location>
</feature>
<feature type="compositionally biased region" description="Low complexity" evidence="5">
    <location>
        <begin position="3702"/>
        <end position="3712"/>
    </location>
</feature>
<evidence type="ECO:0000256" key="3">
    <source>
        <dbReference type="ARBA" id="ARBA00022833"/>
    </source>
</evidence>
<dbReference type="InterPro" id="IPR002893">
    <property type="entry name" value="Znf_MYND"/>
</dbReference>
<keyword evidence="3" id="KW-0862">Zinc</keyword>
<dbReference type="GO" id="GO:0008270">
    <property type="term" value="F:zinc ion binding"/>
    <property type="evidence" value="ECO:0007669"/>
    <property type="project" value="UniProtKB-KW"/>
</dbReference>
<feature type="compositionally biased region" description="Gly residues" evidence="5">
    <location>
        <begin position="655"/>
        <end position="672"/>
    </location>
</feature>
<dbReference type="Pfam" id="PF07727">
    <property type="entry name" value="RVT_2"/>
    <property type="match status" value="1"/>
</dbReference>
<evidence type="ECO:0000259" key="6">
    <source>
        <dbReference type="PROSITE" id="PS50158"/>
    </source>
</evidence>
<keyword evidence="1" id="KW-0479">Metal-binding</keyword>
<dbReference type="Proteomes" id="UP000266841">
    <property type="component" value="Unassembled WGS sequence"/>
</dbReference>
<evidence type="ECO:0000256" key="2">
    <source>
        <dbReference type="ARBA" id="ARBA00022771"/>
    </source>
</evidence>
<feature type="region of interest" description="Disordered" evidence="5">
    <location>
        <begin position="557"/>
        <end position="675"/>
    </location>
</feature>
<feature type="region of interest" description="Disordered" evidence="5">
    <location>
        <begin position="1"/>
        <end position="110"/>
    </location>
</feature>
<gene>
    <name evidence="9" type="ORF">THAOC_03616</name>
</gene>
<dbReference type="InterPro" id="IPR012337">
    <property type="entry name" value="RNaseH-like_sf"/>
</dbReference>
<evidence type="ECO:0000313" key="10">
    <source>
        <dbReference type="Proteomes" id="UP000266841"/>
    </source>
</evidence>
<evidence type="ECO:0000256" key="5">
    <source>
        <dbReference type="SAM" id="MobiDB-lite"/>
    </source>
</evidence>
<evidence type="ECO:0000256" key="1">
    <source>
        <dbReference type="ARBA" id="ARBA00022723"/>
    </source>
</evidence>
<dbReference type="OrthoDB" id="51992at2759"/>
<feature type="domain" description="MYND-type" evidence="7">
    <location>
        <begin position="3508"/>
        <end position="3548"/>
    </location>
</feature>
<dbReference type="PROSITE" id="PS50158">
    <property type="entry name" value="ZF_CCHC"/>
    <property type="match status" value="1"/>
</dbReference>
<feature type="compositionally biased region" description="Basic residues" evidence="5">
    <location>
        <begin position="4026"/>
        <end position="4035"/>
    </location>
</feature>
<dbReference type="InterPro" id="IPR036397">
    <property type="entry name" value="RNaseH_sf"/>
</dbReference>
<feature type="compositionally biased region" description="Polar residues" evidence="5">
    <location>
        <begin position="1256"/>
        <end position="1266"/>
    </location>
</feature>
<feature type="compositionally biased region" description="Basic and acidic residues" evidence="5">
    <location>
        <begin position="639"/>
        <end position="654"/>
    </location>
</feature>
<dbReference type="eggNOG" id="KOG0017">
    <property type="taxonomic scope" value="Eukaryota"/>
</dbReference>
<feature type="region of interest" description="Disordered" evidence="5">
    <location>
        <begin position="4013"/>
        <end position="4035"/>
    </location>
</feature>
<dbReference type="InterPro" id="IPR013103">
    <property type="entry name" value="RVT_2"/>
</dbReference>